<name>A0A0F9LVM2_9ZZZZ</name>
<dbReference type="EMBL" id="LAZR01010176">
    <property type="protein sequence ID" value="KKM68390.1"/>
    <property type="molecule type" value="Genomic_DNA"/>
</dbReference>
<sequence length="69" mass="7874">MADQEWTDGFIDELCEFDKGMHDDQVDAFVHGLTYFTATGQDVMEEVVSYEENVAISPELDELEQRLGL</sequence>
<evidence type="ECO:0000313" key="1">
    <source>
        <dbReference type="EMBL" id="KKM68390.1"/>
    </source>
</evidence>
<accession>A0A0F9LVM2</accession>
<gene>
    <name evidence="1" type="ORF">LCGC14_1461330</name>
</gene>
<proteinExistence type="predicted"/>
<comment type="caution">
    <text evidence="1">The sequence shown here is derived from an EMBL/GenBank/DDBJ whole genome shotgun (WGS) entry which is preliminary data.</text>
</comment>
<dbReference type="AlphaFoldDB" id="A0A0F9LVM2"/>
<protein>
    <submittedName>
        <fullName evidence="1">Uncharacterized protein</fullName>
    </submittedName>
</protein>
<organism evidence="1">
    <name type="scientific">marine sediment metagenome</name>
    <dbReference type="NCBI Taxonomy" id="412755"/>
    <lineage>
        <taxon>unclassified sequences</taxon>
        <taxon>metagenomes</taxon>
        <taxon>ecological metagenomes</taxon>
    </lineage>
</organism>
<reference evidence="1" key="1">
    <citation type="journal article" date="2015" name="Nature">
        <title>Complex archaea that bridge the gap between prokaryotes and eukaryotes.</title>
        <authorList>
            <person name="Spang A."/>
            <person name="Saw J.H."/>
            <person name="Jorgensen S.L."/>
            <person name="Zaremba-Niedzwiedzka K."/>
            <person name="Martijn J."/>
            <person name="Lind A.E."/>
            <person name="van Eijk R."/>
            <person name="Schleper C."/>
            <person name="Guy L."/>
            <person name="Ettema T.J."/>
        </authorList>
    </citation>
    <scope>NUCLEOTIDE SEQUENCE</scope>
</reference>